<feature type="domain" description="DNA2/NAM7 helicase-like C-terminal" evidence="3">
    <location>
        <begin position="1259"/>
        <end position="1454"/>
    </location>
</feature>
<dbReference type="InterPro" id="IPR045055">
    <property type="entry name" value="DNA2/NAM7-like"/>
</dbReference>
<keyword evidence="8" id="KW-1185">Reference proteome</keyword>
<feature type="compositionally biased region" description="Low complexity" evidence="1">
    <location>
        <begin position="1556"/>
        <end position="1569"/>
    </location>
</feature>
<protein>
    <recommendedName>
        <fullName evidence="9">Pre-mRNA-splicing factor</fullName>
    </recommendedName>
</protein>
<dbReference type="InterPro" id="IPR041679">
    <property type="entry name" value="DNA2/NAM7-like_C"/>
</dbReference>
<evidence type="ECO:0000259" key="5">
    <source>
        <dbReference type="Pfam" id="PF21143"/>
    </source>
</evidence>
<dbReference type="GO" id="GO:0000398">
    <property type="term" value="P:mRNA splicing, via spliceosome"/>
    <property type="evidence" value="ECO:0007669"/>
    <property type="project" value="InterPro"/>
</dbReference>
<evidence type="ECO:0000259" key="4">
    <source>
        <dbReference type="Pfam" id="PF16399"/>
    </source>
</evidence>
<dbReference type="FunFam" id="3.40.50.300:FF:003210">
    <property type="entry name" value="RNA helicase aquarius"/>
    <property type="match status" value="1"/>
</dbReference>
<feature type="domain" description="RNA helicase aquarius beta-barrel" evidence="5">
    <location>
        <begin position="634"/>
        <end position="805"/>
    </location>
</feature>
<gene>
    <name evidence="7" type="ORF">IWQ60_007594</name>
</gene>
<dbReference type="SUPFAM" id="SSF52540">
    <property type="entry name" value="P-loop containing nucleoside triphosphate hydrolases"/>
    <property type="match status" value="1"/>
</dbReference>
<dbReference type="Pfam" id="PF16399">
    <property type="entry name" value="Aquarius_N_1st"/>
    <property type="match status" value="1"/>
</dbReference>
<feature type="domain" description="RNA helicase aquarius insertion" evidence="6">
    <location>
        <begin position="859"/>
        <end position="924"/>
    </location>
</feature>
<dbReference type="PANTHER" id="PTHR10887:SF5">
    <property type="entry name" value="RNA HELICASE AQUARIUS"/>
    <property type="match status" value="1"/>
</dbReference>
<dbReference type="FunFam" id="3.40.50.300:FF:002863">
    <property type="entry name" value="Pre-mRNA-splicing factor cwf11"/>
    <property type="match status" value="1"/>
</dbReference>
<dbReference type="CDD" id="cd18808">
    <property type="entry name" value="SF1_C_Upf1"/>
    <property type="match status" value="1"/>
</dbReference>
<dbReference type="Pfam" id="PF13087">
    <property type="entry name" value="AAA_12"/>
    <property type="match status" value="1"/>
</dbReference>
<feature type="region of interest" description="Disordered" evidence="1">
    <location>
        <begin position="161"/>
        <end position="185"/>
    </location>
</feature>
<dbReference type="CDD" id="cd17935">
    <property type="entry name" value="EEXXQc_AQR"/>
    <property type="match status" value="1"/>
</dbReference>
<dbReference type="GO" id="GO:0003729">
    <property type="term" value="F:mRNA binding"/>
    <property type="evidence" value="ECO:0007669"/>
    <property type="project" value="TreeGrafter"/>
</dbReference>
<dbReference type="InterPro" id="IPR048966">
    <property type="entry name" value="Aquarius_b-barrel"/>
</dbReference>
<dbReference type="InterPro" id="IPR032174">
    <property type="entry name" value="Aquarius_N"/>
</dbReference>
<evidence type="ECO:0000313" key="7">
    <source>
        <dbReference type="EMBL" id="KAJ1918075.1"/>
    </source>
</evidence>
<reference evidence="7" key="1">
    <citation type="submission" date="2022-07" db="EMBL/GenBank/DDBJ databases">
        <title>Phylogenomic reconstructions and comparative analyses of Kickxellomycotina fungi.</title>
        <authorList>
            <person name="Reynolds N.K."/>
            <person name="Stajich J.E."/>
            <person name="Barry K."/>
            <person name="Grigoriev I.V."/>
            <person name="Crous P."/>
            <person name="Smith M.E."/>
        </authorList>
    </citation>
    <scope>NUCLEOTIDE SEQUENCE</scope>
    <source>
        <strain evidence="7">RSA 861</strain>
    </source>
</reference>
<organism evidence="7 8">
    <name type="scientific">Tieghemiomyces parasiticus</name>
    <dbReference type="NCBI Taxonomy" id="78921"/>
    <lineage>
        <taxon>Eukaryota</taxon>
        <taxon>Fungi</taxon>
        <taxon>Fungi incertae sedis</taxon>
        <taxon>Zoopagomycota</taxon>
        <taxon>Kickxellomycotina</taxon>
        <taxon>Dimargaritomycetes</taxon>
        <taxon>Dimargaritales</taxon>
        <taxon>Dimargaritaceae</taxon>
        <taxon>Tieghemiomyces</taxon>
    </lineage>
</organism>
<dbReference type="Pfam" id="PF13086">
    <property type="entry name" value="AAA_11"/>
    <property type="match status" value="1"/>
</dbReference>
<dbReference type="OrthoDB" id="1879at2759"/>
<proteinExistence type="predicted"/>
<evidence type="ECO:0008006" key="9">
    <source>
        <dbReference type="Google" id="ProtNLM"/>
    </source>
</evidence>
<feature type="region of interest" description="Disordered" evidence="1">
    <location>
        <begin position="1"/>
        <end position="60"/>
    </location>
</feature>
<feature type="domain" description="DNA2/NAM7 helicase helicase" evidence="2">
    <location>
        <begin position="936"/>
        <end position="1248"/>
    </location>
</feature>
<dbReference type="PIRSF" id="PIRSF038901">
    <property type="entry name" value="AQR_cwf11"/>
    <property type="match status" value="1"/>
</dbReference>
<dbReference type="PANTHER" id="PTHR10887">
    <property type="entry name" value="DNA2/NAM7 HELICASE FAMILY"/>
    <property type="match status" value="1"/>
</dbReference>
<name>A0A9W8A5W4_9FUNG</name>
<dbReference type="GO" id="GO:0071013">
    <property type="term" value="C:catalytic step 2 spliceosome"/>
    <property type="evidence" value="ECO:0007669"/>
    <property type="project" value="TreeGrafter"/>
</dbReference>
<feature type="compositionally biased region" description="Basic residues" evidence="1">
    <location>
        <begin position="10"/>
        <end position="19"/>
    </location>
</feature>
<evidence type="ECO:0000313" key="8">
    <source>
        <dbReference type="Proteomes" id="UP001150569"/>
    </source>
</evidence>
<dbReference type="InterPro" id="IPR041677">
    <property type="entry name" value="DNA2/NAM7_AAA_11"/>
</dbReference>
<evidence type="ECO:0000259" key="3">
    <source>
        <dbReference type="Pfam" id="PF13087"/>
    </source>
</evidence>
<accession>A0A9W8A5W4</accession>
<feature type="region of interest" description="Disordered" evidence="1">
    <location>
        <begin position="1556"/>
        <end position="1600"/>
    </location>
</feature>
<dbReference type="EMBL" id="JANBPT010000517">
    <property type="protein sequence ID" value="KAJ1918075.1"/>
    <property type="molecule type" value="Genomic_DNA"/>
</dbReference>
<dbReference type="Proteomes" id="UP001150569">
    <property type="component" value="Unassembled WGS sequence"/>
</dbReference>
<evidence type="ECO:0000259" key="2">
    <source>
        <dbReference type="Pfam" id="PF13086"/>
    </source>
</evidence>
<sequence length="1600" mass="179175">MVAHDEPVRRGRPARRGTNSRRGGGGHPSRHSQKPGRPDALDLQEATAGPPGSGTTLDTNDPLALLAAGHWGYLAPNSATLRWKPKIVDVIYQDHLGRATSSSSSAATAAVTFLEQSQYLERYLWPHYPTAGDVTPAHTLSVVQIINEKFRQRVTDPWAFLSPTSEGSSSATAAERSGTTVDSTPGRLSHFFSQVVQLLSPPRWADQDTKRRSVLLGFLVYAFQSLENPAVRLECMRLVSVAMWHHVEPKARDAEFSAAPTLKKVWRHLAKKYAQAPPERQEQLALDRSAIAHLMDDFLARLAPAASVPDGEAVSTPALMPLSDTDRAYAERFLELLIDLEAQLPTRRYVHLLLQDRQVITYSRRSAAYADTTAATVAFRRLVDMLEFYLDFDIDNHTGVPLNEAERTRRHYERVGHLQLLAFRDYREELRDLTLACVASIETEGSLRTHLARLSRAQLLMLCRELGVRTTRPAAPCTAPTAMDTDAGPDTEADTAHLLDVLAQRFARRQGQRDLVAALPLYPAEDLLFDPSAGETARPHARVTLADLTVPPLASASTSTSSVGVVDRPHCLPLPKLNLQFLTLQDYLLRNFTLFRLEAAYEIRSDLEDAVRRLGPHRVTESVGNDHHAGNAAQSTISTQFSGWSRMAAPLETVTVVEVAKPHLGSRVPARVRADVTFYVGRYTDSVRRDWDDQVRPHSVLFLLTVAAPAHAHRKFDRVTDDFRAHYGVRYVRGCQVSEVLGEDGQPLPPGALPTGPRRTYRVLLDPHQYAQDLADYQARDRDHHHHPGRAAEDVYETFNVLLRRKPEENNFKAVLETIRDLTVSCSDLTVPTWLRSVFLGYGDPASAHYRRLATGPTRLDFRDTFLDLDHLRASFPDFQVQVDEKRVVRPPFVVSFPAVDAPDRDTLTVSTYTVPNAGPYPRDIPRHNAVRFTPRQTEAIRAGLNPGLTLIVGPPGTGKTDVAVQIIANLYHNFPEQRILLVTHSNQALNQLFAKIMALDIAERHLLRLGHGEEDLETEESFSKLGRVNSFLERRLRLLAEVDRLARSLDVPGDHGDTCETAGYFYISGVLPRWEPYLARLRAAKSIADRTDPDDQARTALIEEFPFHKYFVDAPQPLFPADASMGTLVDTAEGCFRHLRAVFTELEEIRAFELLRGNRDRSDYLLTKEARIVALTCTHAALNRREFVRLGFHYDTVIMEEAAQVLEVETFIPLVLQDPTTDTSTSDRERLRRVVLIGDHHQLPPIVRNQRFQKYGNLEQSLFARFIRLGVPHVQLDRQGRARPPLAALYAWRYRALGHLPNVMPEGGNPSYGLANPGMAYPLQLINVDDFRGRGESTPAPYFYQNLGEAEYVVAVYQYMRLRGYPADRITILTTYNGQRALINDVLTARCAWNQAFFGRPARITTVDKYQGQQNDYILLSLVRTNAVGHLRDVRRLTVAVSRARLGLYVFARAHVFRACAELAPTFAAMDHYTKDHRLALVPGETFPTERPVDQEVPTMADGKDHEGDGLVRVSDVTAMGELVYRMAQVQLQSAAPAPVADDGAEEEEEMVVVGAVMEGVSEASSSETTDEEEDKEDEDTEDDDRNDHSDESDENEST</sequence>
<feature type="domain" description="RNA helicase aquarius N-terminal" evidence="4">
    <location>
        <begin position="64"/>
        <end position="510"/>
    </location>
</feature>
<dbReference type="InterPro" id="IPR026300">
    <property type="entry name" value="CWF11_fam"/>
</dbReference>
<feature type="compositionally biased region" description="Acidic residues" evidence="1">
    <location>
        <begin position="1570"/>
        <end position="1600"/>
    </location>
</feature>
<evidence type="ECO:0000259" key="6">
    <source>
        <dbReference type="Pfam" id="PF21144"/>
    </source>
</evidence>
<feature type="compositionally biased region" description="Low complexity" evidence="1">
    <location>
        <begin position="162"/>
        <end position="180"/>
    </location>
</feature>
<dbReference type="InterPro" id="IPR047187">
    <property type="entry name" value="SF1_C_Upf1"/>
</dbReference>
<dbReference type="Pfam" id="PF21144">
    <property type="entry name" value="Aquarius_N_3rd"/>
    <property type="match status" value="1"/>
</dbReference>
<evidence type="ECO:0000256" key="1">
    <source>
        <dbReference type="SAM" id="MobiDB-lite"/>
    </source>
</evidence>
<dbReference type="Pfam" id="PF21143">
    <property type="entry name" value="Aquarius_N_2nd"/>
    <property type="match status" value="1"/>
</dbReference>
<dbReference type="GO" id="GO:0004386">
    <property type="term" value="F:helicase activity"/>
    <property type="evidence" value="ECO:0007669"/>
    <property type="project" value="InterPro"/>
</dbReference>
<comment type="caution">
    <text evidence="7">The sequence shown here is derived from an EMBL/GenBank/DDBJ whole genome shotgun (WGS) entry which is preliminary data.</text>
</comment>
<dbReference type="InterPro" id="IPR048967">
    <property type="entry name" value="Aquarius_insert"/>
</dbReference>
<dbReference type="InterPro" id="IPR027417">
    <property type="entry name" value="P-loop_NTPase"/>
</dbReference>
<dbReference type="Gene3D" id="3.40.50.300">
    <property type="entry name" value="P-loop containing nucleotide triphosphate hydrolases"/>
    <property type="match status" value="2"/>
</dbReference>